<dbReference type="InterPro" id="IPR050185">
    <property type="entry name" value="Ub_carboxyl-term_hydrolase"/>
</dbReference>
<dbReference type="InterPro" id="IPR018200">
    <property type="entry name" value="USP_CS"/>
</dbReference>
<dbReference type="PROSITE" id="PS50235">
    <property type="entry name" value="USP_3"/>
    <property type="match status" value="1"/>
</dbReference>
<feature type="domain" description="USP" evidence="4">
    <location>
        <begin position="80"/>
        <end position="319"/>
    </location>
</feature>
<dbReference type="PANTHER" id="PTHR21646:SF5">
    <property type="entry name" value="UBIQUITIN CARBOXYL-TERMINAL HYDROLASE-RELATED"/>
    <property type="match status" value="1"/>
</dbReference>
<evidence type="ECO:0000313" key="5">
    <source>
        <dbReference type="EMBL" id="KAJ8321430.1"/>
    </source>
</evidence>
<evidence type="ECO:0000259" key="4">
    <source>
        <dbReference type="PROSITE" id="PS50235"/>
    </source>
</evidence>
<reference evidence="5 6" key="1">
    <citation type="submission" date="2022-12" db="EMBL/GenBank/DDBJ databases">
        <title>Chromosome-level genome of Tegillarca granosa.</title>
        <authorList>
            <person name="Kim J."/>
        </authorList>
    </citation>
    <scope>NUCLEOTIDE SEQUENCE [LARGE SCALE GENOMIC DNA]</scope>
    <source>
        <strain evidence="5">Teg-2019</strain>
        <tissue evidence="5">Adductor muscle</tissue>
    </source>
</reference>
<evidence type="ECO:0000256" key="2">
    <source>
        <dbReference type="ARBA" id="ARBA00012759"/>
    </source>
</evidence>
<dbReference type="Pfam" id="PF00443">
    <property type="entry name" value="UCH"/>
    <property type="match status" value="1"/>
</dbReference>
<gene>
    <name evidence="5" type="ORF">KUTeg_001017</name>
</gene>
<feature type="region of interest" description="Disordered" evidence="3">
    <location>
        <begin position="238"/>
        <end position="258"/>
    </location>
</feature>
<dbReference type="EMBL" id="JARBDR010000081">
    <property type="protein sequence ID" value="KAJ8321430.1"/>
    <property type="molecule type" value="Genomic_DNA"/>
</dbReference>
<evidence type="ECO:0000256" key="3">
    <source>
        <dbReference type="SAM" id="MobiDB-lite"/>
    </source>
</evidence>
<dbReference type="PROSITE" id="PS00972">
    <property type="entry name" value="USP_1"/>
    <property type="match status" value="1"/>
</dbReference>
<keyword evidence="6" id="KW-1185">Reference proteome</keyword>
<feature type="region of interest" description="Disordered" evidence="3">
    <location>
        <begin position="176"/>
        <end position="214"/>
    </location>
</feature>
<name>A0ABQ9FYV0_TEGGR</name>
<sequence>MKFKYLRKKLRSKDNEEDKLATAKCHYSKQLLGKVFTAWRTVIQEEKIRKQQNTPRKIKVLSSSPPSPFLKKRTLIPGVTGLRNLGNTCYMNSVLQVLRITGSLQVAKLKKVNYNIFTNHLEPFRDFFIELESSTYSRLATPERTPVSSPFSTSLPSISSTPPLLKRLSSRLVKVSPSPSISTPVSSSSSSMPIGLLSSATPSSQSIRSSTPRSTRYLSRQTTVECFQHLMTPIKSGSTTKVKGGLNGGSTESTPPRRHSLCQELNGLFRVLWSGRWAQVSPHAFLQSVWQMIPTFKGHAQHDAQEFLWYQLVGIINKP</sequence>
<comment type="caution">
    <text evidence="5">The sequence shown here is derived from an EMBL/GenBank/DDBJ whole genome shotgun (WGS) entry which is preliminary data.</text>
</comment>
<proteinExistence type="predicted"/>
<dbReference type="Gene3D" id="3.90.70.10">
    <property type="entry name" value="Cysteine proteinases"/>
    <property type="match status" value="1"/>
</dbReference>
<comment type="catalytic activity">
    <reaction evidence="1">
        <text>Thiol-dependent hydrolysis of ester, thioester, amide, peptide and isopeptide bonds formed by the C-terminal Gly of ubiquitin (a 76-residue protein attached to proteins as an intracellular targeting signal).</text>
        <dbReference type="EC" id="3.4.19.12"/>
    </reaction>
</comment>
<dbReference type="InterPro" id="IPR001394">
    <property type="entry name" value="Peptidase_C19_UCH"/>
</dbReference>
<protein>
    <recommendedName>
        <fullName evidence="2">ubiquitinyl hydrolase 1</fullName>
        <ecNumber evidence="2">3.4.19.12</ecNumber>
    </recommendedName>
</protein>
<evidence type="ECO:0000256" key="1">
    <source>
        <dbReference type="ARBA" id="ARBA00000707"/>
    </source>
</evidence>
<dbReference type="Proteomes" id="UP001217089">
    <property type="component" value="Unassembled WGS sequence"/>
</dbReference>
<dbReference type="SUPFAM" id="SSF54001">
    <property type="entry name" value="Cysteine proteinases"/>
    <property type="match status" value="1"/>
</dbReference>
<organism evidence="5 6">
    <name type="scientific">Tegillarca granosa</name>
    <name type="common">Malaysian cockle</name>
    <name type="synonym">Anadara granosa</name>
    <dbReference type="NCBI Taxonomy" id="220873"/>
    <lineage>
        <taxon>Eukaryota</taxon>
        <taxon>Metazoa</taxon>
        <taxon>Spiralia</taxon>
        <taxon>Lophotrochozoa</taxon>
        <taxon>Mollusca</taxon>
        <taxon>Bivalvia</taxon>
        <taxon>Autobranchia</taxon>
        <taxon>Pteriomorphia</taxon>
        <taxon>Arcoida</taxon>
        <taxon>Arcoidea</taxon>
        <taxon>Arcidae</taxon>
        <taxon>Tegillarca</taxon>
    </lineage>
</organism>
<dbReference type="EC" id="3.4.19.12" evidence="2"/>
<dbReference type="InterPro" id="IPR038765">
    <property type="entry name" value="Papain-like_cys_pep_sf"/>
</dbReference>
<dbReference type="PANTHER" id="PTHR21646">
    <property type="entry name" value="UBIQUITIN CARBOXYL-TERMINAL HYDROLASE"/>
    <property type="match status" value="1"/>
</dbReference>
<accession>A0ABQ9FYV0</accession>
<dbReference type="InterPro" id="IPR028889">
    <property type="entry name" value="USP"/>
</dbReference>
<evidence type="ECO:0000313" key="6">
    <source>
        <dbReference type="Proteomes" id="UP001217089"/>
    </source>
</evidence>